<name>A0A9W7SVH0_9PEZI</name>
<feature type="compositionally biased region" description="Basic and acidic residues" evidence="4">
    <location>
        <begin position="212"/>
        <end position="226"/>
    </location>
</feature>
<dbReference type="Proteomes" id="UP001138500">
    <property type="component" value="Unassembled WGS sequence"/>
</dbReference>
<comment type="subcellular location">
    <subcellularLocation>
        <location evidence="3">Nucleus</location>
    </subcellularLocation>
</comment>
<proteinExistence type="inferred from homology"/>
<dbReference type="Pfam" id="PF08711">
    <property type="entry name" value="Med26"/>
    <property type="match status" value="1"/>
</dbReference>
<evidence type="ECO:0000256" key="1">
    <source>
        <dbReference type="ARBA" id="ARBA00037349"/>
    </source>
</evidence>
<keyword evidence="7" id="KW-1185">Reference proteome</keyword>
<dbReference type="GO" id="GO:0016973">
    <property type="term" value="P:poly(A)+ mRNA export from nucleus"/>
    <property type="evidence" value="ECO:0007669"/>
    <property type="project" value="TreeGrafter"/>
</dbReference>
<feature type="region of interest" description="Disordered" evidence="4">
    <location>
        <begin position="451"/>
        <end position="470"/>
    </location>
</feature>
<comment type="similarity">
    <text evidence="2">Belongs to the IWS1 family.</text>
</comment>
<feature type="compositionally biased region" description="Acidic residues" evidence="4">
    <location>
        <begin position="117"/>
        <end position="136"/>
    </location>
</feature>
<organism evidence="6 7">
    <name type="scientific">Teratosphaeria destructans</name>
    <dbReference type="NCBI Taxonomy" id="418781"/>
    <lineage>
        <taxon>Eukaryota</taxon>
        <taxon>Fungi</taxon>
        <taxon>Dikarya</taxon>
        <taxon>Ascomycota</taxon>
        <taxon>Pezizomycotina</taxon>
        <taxon>Dothideomycetes</taxon>
        <taxon>Dothideomycetidae</taxon>
        <taxon>Mycosphaerellales</taxon>
        <taxon>Teratosphaeriaceae</taxon>
        <taxon>Teratosphaeria</taxon>
    </lineage>
</organism>
<evidence type="ECO:0000313" key="6">
    <source>
        <dbReference type="EMBL" id="KAH9832766.1"/>
    </source>
</evidence>
<evidence type="ECO:0000259" key="5">
    <source>
        <dbReference type="PROSITE" id="PS51319"/>
    </source>
</evidence>
<evidence type="ECO:0000256" key="4">
    <source>
        <dbReference type="SAM" id="MobiDB-lite"/>
    </source>
</evidence>
<feature type="region of interest" description="Disordered" evidence="4">
    <location>
        <begin position="46"/>
        <end position="238"/>
    </location>
</feature>
<sequence length="509" mass="56720">MRLCGRCRHALVAVRTVPSKDTPLVNFTSFTITRLRNNKMEDLTEAAPGSPVLQDNEEPEGNNDPQEQVQPDIDEESNTRDPPLAEPTADTEVYEDEEAMKQNEDLADEGTAAQAGDADEDSELEELDEKEFEEFDASALNIPDRPIAVDSDNVGALGVHKRKRTEEEERERKKKKKEGRRERPKKVRAGVDEDDFEGGPEIDGKRSRKRKGGESAPRRQREKTPEINEEQLSPEERRRRALDRKMDEALKTHRPVRRGKGIDLEAAADAEIETMRQKMAKACEADAEARSQGQVATHKLKILPEVVELLNRNTIQSQLVDPDINILEAVRFMLEPADHDAALPNYKIQRQLFDALAKLTIGKEALIASGIGKVVLFYTKSIQPQPDIKRSAEKLVGEWMRVVLNRPKNQRNRPVETRTYDPLASQVAGRHGGASQLSQAEKATLAAERRRKVLSQPIPGNRARADGPGLGTYTIAPVNNLSNANLVRGGGDSSGQMRRIIARSTQGGK</sequence>
<feature type="region of interest" description="Disordered" evidence="4">
    <location>
        <begin position="410"/>
        <end position="442"/>
    </location>
</feature>
<accession>A0A9W7SVH0</accession>
<dbReference type="PANTHER" id="PTHR46010:SF1">
    <property type="entry name" value="PROTEIN IWS1 HOMOLOG"/>
    <property type="match status" value="1"/>
</dbReference>
<dbReference type="InterPro" id="IPR035441">
    <property type="entry name" value="TFIIS/LEDGF_dom_sf"/>
</dbReference>
<dbReference type="GO" id="GO:0005634">
    <property type="term" value="C:nucleus"/>
    <property type="evidence" value="ECO:0007669"/>
    <property type="project" value="UniProtKB-SubCell"/>
</dbReference>
<dbReference type="SUPFAM" id="SSF47676">
    <property type="entry name" value="Conserved domain common to transcription factors TFIIS, elongin A, CRSP70"/>
    <property type="match status" value="1"/>
</dbReference>
<dbReference type="InterPro" id="IPR017923">
    <property type="entry name" value="TFIIS_N"/>
</dbReference>
<dbReference type="PANTHER" id="PTHR46010">
    <property type="entry name" value="PROTEIN IWS1 HOMOLOG"/>
    <property type="match status" value="1"/>
</dbReference>
<dbReference type="PROSITE" id="PS51319">
    <property type="entry name" value="TFIIS_N"/>
    <property type="match status" value="1"/>
</dbReference>
<reference evidence="6 7" key="2">
    <citation type="journal article" date="2021" name="Curr. Genet.">
        <title>Genetic response to nitrogen starvation in the aggressive Eucalyptus foliar pathogen Teratosphaeria destructans.</title>
        <authorList>
            <person name="Havenga M."/>
            <person name="Wingfield B.D."/>
            <person name="Wingfield M.J."/>
            <person name="Dreyer L.L."/>
            <person name="Roets F."/>
            <person name="Aylward J."/>
        </authorList>
    </citation>
    <scope>NUCLEOTIDE SEQUENCE [LARGE SCALE GENOMIC DNA]</scope>
    <source>
        <strain evidence="6">CMW44962</strain>
    </source>
</reference>
<feature type="compositionally biased region" description="Basic residues" evidence="4">
    <location>
        <begin position="172"/>
        <end position="188"/>
    </location>
</feature>
<evidence type="ECO:0000256" key="3">
    <source>
        <dbReference type="PROSITE-ProRule" id="PRU00649"/>
    </source>
</evidence>
<dbReference type="Gene3D" id="1.20.930.10">
    <property type="entry name" value="Conserved domain common to transcription factors TFIIS, elongin A, CRSP70"/>
    <property type="match status" value="1"/>
</dbReference>
<dbReference type="InterPro" id="IPR051037">
    <property type="entry name" value="RNAPII_TF_IWS1"/>
</dbReference>
<dbReference type="EMBL" id="RIBY02001112">
    <property type="protein sequence ID" value="KAH9832766.1"/>
    <property type="molecule type" value="Genomic_DNA"/>
</dbReference>
<dbReference type="AlphaFoldDB" id="A0A9W7SVH0"/>
<evidence type="ECO:0000256" key="2">
    <source>
        <dbReference type="ARBA" id="ARBA00037992"/>
    </source>
</evidence>
<comment type="caution">
    <text evidence="6">The sequence shown here is derived from an EMBL/GenBank/DDBJ whole genome shotgun (WGS) entry which is preliminary data.</text>
</comment>
<protein>
    <submittedName>
        <fullName evidence="6">Transcription factor iws1-like</fullName>
    </submittedName>
</protein>
<comment type="function">
    <text evidence="1">Transcription factor involved in RNA polymerase II transcription regulation. May function in both SPT15/TBP post-recruitment and recruitment steps of transcription.</text>
</comment>
<reference evidence="6 7" key="1">
    <citation type="journal article" date="2018" name="IMA Fungus">
        <title>IMA Genome-F 10: Nine draft genome sequences of Claviceps purpurea s.lat., including C. arundinis, C. humidiphila, and C. cf. spartinae, pseudomolecules for the pitch canker pathogen Fusarium circinatum, draft genome of Davidsoniella eucalypti, Grosmannia galeiformis, Quambalaria eucalypti, and Teratosphaeria destructans.</title>
        <authorList>
            <person name="Wingfield B.D."/>
            <person name="Liu M."/>
            <person name="Nguyen H.D."/>
            <person name="Lane F.A."/>
            <person name="Morgan S.W."/>
            <person name="De Vos L."/>
            <person name="Wilken P.M."/>
            <person name="Duong T.A."/>
            <person name="Aylward J."/>
            <person name="Coetzee M.P."/>
            <person name="Dadej K."/>
            <person name="De Beer Z.W."/>
            <person name="Findlay W."/>
            <person name="Havenga M."/>
            <person name="Kolarik M."/>
            <person name="Menzies J.G."/>
            <person name="Naidoo K."/>
            <person name="Pochopski O."/>
            <person name="Shoukouhi P."/>
            <person name="Santana Q.C."/>
            <person name="Seifert K.A."/>
            <person name="Soal N."/>
            <person name="Steenkamp E.T."/>
            <person name="Tatham C.T."/>
            <person name="van der Nest M.A."/>
            <person name="Wingfield M.J."/>
        </authorList>
    </citation>
    <scope>NUCLEOTIDE SEQUENCE [LARGE SCALE GENOMIC DNA]</scope>
    <source>
        <strain evidence="6">CMW44962</strain>
    </source>
</reference>
<dbReference type="OrthoDB" id="21124at2759"/>
<keyword evidence="3" id="KW-0539">Nucleus</keyword>
<gene>
    <name evidence="6" type="ORF">Tdes44962_MAKER00246</name>
</gene>
<evidence type="ECO:0000313" key="7">
    <source>
        <dbReference type="Proteomes" id="UP001138500"/>
    </source>
</evidence>
<feature type="domain" description="TFIIS N-terminal" evidence="5">
    <location>
        <begin position="328"/>
        <end position="406"/>
    </location>
</feature>